<dbReference type="PANTHER" id="PTHR43140">
    <property type="entry name" value="TYPE-1 RESTRICTION ENZYME ECOKI SPECIFICITY PROTEIN"/>
    <property type="match status" value="1"/>
</dbReference>
<keyword evidence="4" id="KW-1185">Reference proteome</keyword>
<dbReference type="Gene3D" id="1.10.287.1120">
    <property type="entry name" value="Bipartite methylase S protein"/>
    <property type="match status" value="1"/>
</dbReference>
<keyword evidence="1" id="KW-0680">Restriction system</keyword>
<evidence type="ECO:0000313" key="3">
    <source>
        <dbReference type="EMBL" id="MFC5550873.1"/>
    </source>
</evidence>
<organism evidence="3 4">
    <name type="scientific">Massilia aerilata</name>
    <dbReference type="NCBI Taxonomy" id="453817"/>
    <lineage>
        <taxon>Bacteria</taxon>
        <taxon>Pseudomonadati</taxon>
        <taxon>Pseudomonadota</taxon>
        <taxon>Betaproteobacteria</taxon>
        <taxon>Burkholderiales</taxon>
        <taxon>Oxalobacteraceae</taxon>
        <taxon>Telluria group</taxon>
        <taxon>Massilia</taxon>
    </lineage>
</organism>
<sequence>MSVPKYQEYRDSGERWLGTVPSHWDVCRLKNLFEIRKRIVGEEGHQVLSITQRGIKVKDIESNEGQLSMDYSKYQVVNPGDFAMNHMDLLTGFVDISSHAGVTSPDYRVFTIRDGVLCDPRYFLYLLQNGYRQKIFYAFGQGASEFGRWRFPTDQFNGFRFPCPPHKEQNAIAAFLDRETAKIDALIAEQVTLITLLAEKRQATIAHVVTKGINPNAPMKDSRVAWLGEVPAHWEVVRIKRVISSIEQGWSPQCENFPISSADEWGVLKVGCVNGGVFRPTENKKLPPELKPVPAYSLKRGDLLISRANTRELVGSAAAVETDFDNLMLCDKLYRLRLHEARCTPFYLAAYLGTPQARSQIELEATGASSSMLNIGQSVILDLPAPIPSVAEQNEIQEFLRSETGRLDALNAVAERAIALLKERRSALIAAAITGQIDVRGAIPQAAIESSEAIAA</sequence>
<protein>
    <recommendedName>
        <fullName evidence="5">Restriction endonuclease subunit S</fullName>
    </recommendedName>
</protein>
<evidence type="ECO:0000256" key="2">
    <source>
        <dbReference type="ARBA" id="ARBA00023125"/>
    </source>
</evidence>
<dbReference type="Proteomes" id="UP001596086">
    <property type="component" value="Unassembled WGS sequence"/>
</dbReference>
<dbReference type="SUPFAM" id="SSF116734">
    <property type="entry name" value="DNA methylase specificity domain"/>
    <property type="match status" value="2"/>
</dbReference>
<evidence type="ECO:0000313" key="4">
    <source>
        <dbReference type="Proteomes" id="UP001596086"/>
    </source>
</evidence>
<name>A0ABW0S1R1_9BURK</name>
<dbReference type="PANTHER" id="PTHR43140:SF1">
    <property type="entry name" value="TYPE I RESTRICTION ENZYME ECOKI SPECIFICITY SUBUNIT"/>
    <property type="match status" value="1"/>
</dbReference>
<evidence type="ECO:0000256" key="1">
    <source>
        <dbReference type="ARBA" id="ARBA00022747"/>
    </source>
</evidence>
<comment type="caution">
    <text evidence="3">The sequence shown here is derived from an EMBL/GenBank/DDBJ whole genome shotgun (WGS) entry which is preliminary data.</text>
</comment>
<evidence type="ECO:0008006" key="5">
    <source>
        <dbReference type="Google" id="ProtNLM"/>
    </source>
</evidence>
<dbReference type="InterPro" id="IPR051212">
    <property type="entry name" value="Type-I_RE_S_subunit"/>
</dbReference>
<dbReference type="CDD" id="cd17261">
    <property type="entry name" value="RMtype1_S_EcoKI-TRD2-CR2_like"/>
    <property type="match status" value="1"/>
</dbReference>
<accession>A0ABW0S1R1</accession>
<gene>
    <name evidence="3" type="ORF">ACFPO9_20345</name>
</gene>
<dbReference type="RefSeq" id="WP_379774119.1">
    <property type="nucleotide sequence ID" value="NZ_JBHSMZ010000016.1"/>
</dbReference>
<dbReference type="EMBL" id="JBHSMZ010000016">
    <property type="protein sequence ID" value="MFC5550873.1"/>
    <property type="molecule type" value="Genomic_DNA"/>
</dbReference>
<reference evidence="4" key="1">
    <citation type="journal article" date="2019" name="Int. J. Syst. Evol. Microbiol.">
        <title>The Global Catalogue of Microorganisms (GCM) 10K type strain sequencing project: providing services to taxonomists for standard genome sequencing and annotation.</title>
        <authorList>
            <consortium name="The Broad Institute Genomics Platform"/>
            <consortium name="The Broad Institute Genome Sequencing Center for Infectious Disease"/>
            <person name="Wu L."/>
            <person name="Ma J."/>
        </authorList>
    </citation>
    <scope>NUCLEOTIDE SEQUENCE [LARGE SCALE GENOMIC DNA]</scope>
    <source>
        <strain evidence="4">CGMCC 4.5798</strain>
    </source>
</reference>
<dbReference type="Gene3D" id="3.90.220.20">
    <property type="entry name" value="DNA methylase specificity domains"/>
    <property type="match status" value="2"/>
</dbReference>
<dbReference type="InterPro" id="IPR044946">
    <property type="entry name" value="Restrct_endonuc_typeI_TRD_sf"/>
</dbReference>
<keyword evidence="2" id="KW-0238">DNA-binding</keyword>
<proteinExistence type="predicted"/>